<evidence type="ECO:0000313" key="2">
    <source>
        <dbReference type="EMBL" id="GGD77345.1"/>
    </source>
</evidence>
<feature type="chain" id="PRO_5037494325" description="DUF2911 domain-containing protein" evidence="1">
    <location>
        <begin position="21"/>
        <end position="283"/>
    </location>
</feature>
<dbReference type="InterPro" id="IPR021314">
    <property type="entry name" value="DUF2911"/>
</dbReference>
<evidence type="ECO:0008006" key="4">
    <source>
        <dbReference type="Google" id="ProtNLM"/>
    </source>
</evidence>
<keyword evidence="3" id="KW-1185">Reference proteome</keyword>
<comment type="caution">
    <text evidence="2">The sequence shown here is derived from an EMBL/GenBank/DDBJ whole genome shotgun (WGS) entry which is preliminary data.</text>
</comment>
<dbReference type="Pfam" id="PF11138">
    <property type="entry name" value="DUF2911"/>
    <property type="match status" value="1"/>
</dbReference>
<keyword evidence="1" id="KW-0732">Signal</keyword>
<reference evidence="2" key="1">
    <citation type="journal article" date="2014" name="Int. J. Syst. Evol. Microbiol.">
        <title>Complete genome sequence of Corynebacterium casei LMG S-19264T (=DSM 44701T), isolated from a smear-ripened cheese.</title>
        <authorList>
            <consortium name="US DOE Joint Genome Institute (JGI-PGF)"/>
            <person name="Walter F."/>
            <person name="Albersmeier A."/>
            <person name="Kalinowski J."/>
            <person name="Ruckert C."/>
        </authorList>
    </citation>
    <scope>NUCLEOTIDE SEQUENCE</scope>
    <source>
        <strain evidence="2">CGMCC 1.15958</strain>
    </source>
</reference>
<feature type="signal peptide" evidence="1">
    <location>
        <begin position="1"/>
        <end position="20"/>
    </location>
</feature>
<dbReference type="EMBL" id="BMKK01000013">
    <property type="protein sequence ID" value="GGD77345.1"/>
    <property type="molecule type" value="Genomic_DNA"/>
</dbReference>
<dbReference type="Proteomes" id="UP000609064">
    <property type="component" value="Unassembled WGS sequence"/>
</dbReference>
<reference evidence="2" key="2">
    <citation type="submission" date="2020-09" db="EMBL/GenBank/DDBJ databases">
        <authorList>
            <person name="Sun Q."/>
            <person name="Zhou Y."/>
        </authorList>
    </citation>
    <scope>NUCLEOTIDE SEQUENCE</scope>
    <source>
        <strain evidence="2">CGMCC 1.15958</strain>
    </source>
</reference>
<proteinExistence type="predicted"/>
<accession>A0A917DXM6</accession>
<gene>
    <name evidence="2" type="ORF">GCM10011514_46610</name>
</gene>
<protein>
    <recommendedName>
        <fullName evidence="4">DUF2911 domain-containing protein</fullName>
    </recommendedName>
</protein>
<evidence type="ECO:0000313" key="3">
    <source>
        <dbReference type="Proteomes" id="UP000609064"/>
    </source>
</evidence>
<name>A0A917DXM6_9BACT</name>
<evidence type="ECO:0000256" key="1">
    <source>
        <dbReference type="SAM" id="SignalP"/>
    </source>
</evidence>
<dbReference type="AlphaFoldDB" id="A0A917DXM6"/>
<sequence>MNRFLKNLLFIILASSTSFAQINTPAASPSTTLSQTLGLTKITIDYSRPSVKGRKIFGDLVPYGKVWRTGANKITSIKFDDEVYVHGAVMKAGSYGLYTIPGKSEWTIIFNRDDKQWGSYGYDINKDVIRFNVQPIQPQEFTEKMTIDFVEFTPTSTELSIKWESTEVRFKIEQRGVDEKIMAEIAEKTAKPDATTDTYFSAADFYYQKGVKLDQALTWANKVVEKEKEYWTYQLVARIAAKQNNCAVAIPNAEKSMELAKKAGDDAYIKLNQAVLAQCKKGY</sequence>
<organism evidence="2 3">
    <name type="scientific">Emticicia aquatilis</name>
    <dbReference type="NCBI Taxonomy" id="1537369"/>
    <lineage>
        <taxon>Bacteria</taxon>
        <taxon>Pseudomonadati</taxon>
        <taxon>Bacteroidota</taxon>
        <taxon>Cytophagia</taxon>
        <taxon>Cytophagales</taxon>
        <taxon>Leadbetterellaceae</taxon>
        <taxon>Emticicia</taxon>
    </lineage>
</organism>
<dbReference type="RefSeq" id="WP_188770004.1">
    <property type="nucleotide sequence ID" value="NZ_BMKK01000013.1"/>
</dbReference>